<keyword evidence="8" id="KW-0472">Membrane</keyword>
<reference evidence="10 11" key="1">
    <citation type="submission" date="2015-09" db="EMBL/GenBank/DDBJ databases">
        <authorList>
            <consortium name="Pathogen Informatics"/>
        </authorList>
    </citation>
    <scope>NUCLEOTIDE SEQUENCE [LARGE SCALE GENOMIC DNA]</scope>
    <source>
        <strain evidence="10 11">2789STDY5834876</strain>
    </source>
</reference>
<dbReference type="RefSeq" id="WP_055153853.1">
    <property type="nucleotide sequence ID" value="NZ_CYZU01000027.1"/>
</dbReference>
<dbReference type="AlphaFoldDB" id="A0A174GW46"/>
<sequence length="651" mass="73109">MRKKPIAFYIYIAFLFILVLTLGTLGSIIAYHNYKTANKGVLSRLDVALSVAKDQMLIHETAIEQTLAGICNYNDLNALIAGKDYQALDELLKLADKQEPGYYLVVDEHGRILCSADHQTGTEWELDYLLQFFENDTAPIHTTEILSAESVNQASPSFRQSVRLNANTENIPAMLHLVLFPLYDGTRLHGAIVGGFLINNNNTLAHNYTSAVPGTYLSVSAEKGLRICSNIDIDDFSYLEGSFQNSELYETTNAGKRWQGKILMDERNGYGIIVADPLYNIKNEVIGNIGVGAPTYLFADLGYGDLLFISIITLLLILIAAFVLRVLCGRITAPLHKLQRFSRSIAKDSTPPENISWDNWFVPIEIQELTDDLLTMSQKLIAENLILEKRVLERTEYLIHTIDELKEANKCKSAFLANMSHELRTPLNSIIGFASILHDELFGELNEKQKQYIFVILDSGNHLLALIDDILHFVKLDRHVETLSLEEVNVADIIESVSVSVMPLIQSKDQQLVIDIKSEDTGLTAMWDIQKIRQLLLNMLSNAIKFTPENKEICIRFRPVNETIYSISVIDHGIGIEDEFKEKVFYPFEQVNSSFTRNYQGVGLGLAICRSLVEMHMGKIWLEDNPPNGLVVQVVLPVCPSIPENNSPAES</sequence>
<comment type="catalytic activity">
    <reaction evidence="1">
        <text>ATP + protein L-histidine = ADP + protein N-phospho-L-histidine.</text>
        <dbReference type="EC" id="2.7.13.3"/>
    </reaction>
</comment>
<dbReference type="CDD" id="cd00082">
    <property type="entry name" value="HisKA"/>
    <property type="match status" value="1"/>
</dbReference>
<evidence type="ECO:0000313" key="10">
    <source>
        <dbReference type="EMBL" id="CUO66952.1"/>
    </source>
</evidence>
<feature type="transmembrane region" description="Helical" evidence="8">
    <location>
        <begin position="306"/>
        <end position="327"/>
    </location>
</feature>
<dbReference type="InterPro" id="IPR003661">
    <property type="entry name" value="HisK_dim/P_dom"/>
</dbReference>
<keyword evidence="8" id="KW-1133">Transmembrane helix</keyword>
<name>A0A174GW46_9FIRM</name>
<dbReference type="PANTHER" id="PTHR43047">
    <property type="entry name" value="TWO-COMPONENT HISTIDINE PROTEIN KINASE"/>
    <property type="match status" value="1"/>
</dbReference>
<dbReference type="GO" id="GO:0009927">
    <property type="term" value="F:histidine phosphotransfer kinase activity"/>
    <property type="evidence" value="ECO:0007669"/>
    <property type="project" value="TreeGrafter"/>
</dbReference>
<dbReference type="PROSITE" id="PS50109">
    <property type="entry name" value="HIS_KIN"/>
    <property type="match status" value="1"/>
</dbReference>
<comment type="subcellular location">
    <subcellularLocation>
        <location evidence="2">Membrane</location>
    </subcellularLocation>
</comment>
<organism evidence="10 11">
    <name type="scientific">Faecalicatena contorta</name>
    <dbReference type="NCBI Taxonomy" id="39482"/>
    <lineage>
        <taxon>Bacteria</taxon>
        <taxon>Bacillati</taxon>
        <taxon>Bacillota</taxon>
        <taxon>Clostridia</taxon>
        <taxon>Lachnospirales</taxon>
        <taxon>Lachnospiraceae</taxon>
        <taxon>Faecalicatena</taxon>
    </lineage>
</organism>
<dbReference type="InterPro" id="IPR036097">
    <property type="entry name" value="HisK_dim/P_sf"/>
</dbReference>
<dbReference type="GO" id="GO:0005886">
    <property type="term" value="C:plasma membrane"/>
    <property type="evidence" value="ECO:0007669"/>
    <property type="project" value="TreeGrafter"/>
</dbReference>
<evidence type="ECO:0000259" key="9">
    <source>
        <dbReference type="PROSITE" id="PS50109"/>
    </source>
</evidence>
<keyword evidence="7" id="KW-0902">Two-component regulatory system</keyword>
<dbReference type="STRING" id="39482.ERS852491_02915"/>
<dbReference type="InterPro" id="IPR004358">
    <property type="entry name" value="Sig_transdc_His_kin-like_C"/>
</dbReference>
<dbReference type="EMBL" id="CYZU01000027">
    <property type="protein sequence ID" value="CUO66952.1"/>
    <property type="molecule type" value="Genomic_DNA"/>
</dbReference>
<feature type="domain" description="Histidine kinase" evidence="9">
    <location>
        <begin position="418"/>
        <end position="640"/>
    </location>
</feature>
<dbReference type="OrthoDB" id="9813394at2"/>
<keyword evidence="5 10" id="KW-0808">Transferase</keyword>
<dbReference type="PRINTS" id="PR00344">
    <property type="entry name" value="BCTRLSENSOR"/>
</dbReference>
<dbReference type="SUPFAM" id="SSF55874">
    <property type="entry name" value="ATPase domain of HSP90 chaperone/DNA topoisomerase II/histidine kinase"/>
    <property type="match status" value="1"/>
</dbReference>
<protein>
    <recommendedName>
        <fullName evidence="3">histidine kinase</fullName>
        <ecNumber evidence="3">2.7.13.3</ecNumber>
    </recommendedName>
</protein>
<dbReference type="SUPFAM" id="SSF47384">
    <property type="entry name" value="Homodimeric domain of signal transducing histidine kinase"/>
    <property type="match status" value="1"/>
</dbReference>
<dbReference type="PANTHER" id="PTHR43047:SF63">
    <property type="entry name" value="HISTIDINE KINASE"/>
    <property type="match status" value="1"/>
</dbReference>
<proteinExistence type="predicted"/>
<dbReference type="FunFam" id="3.30.565.10:FF:000006">
    <property type="entry name" value="Sensor histidine kinase WalK"/>
    <property type="match status" value="1"/>
</dbReference>
<keyword evidence="6" id="KW-0418">Kinase</keyword>
<dbReference type="Pfam" id="PF14827">
    <property type="entry name" value="dCache_3"/>
    <property type="match status" value="1"/>
</dbReference>
<keyword evidence="4" id="KW-0597">Phosphoprotein</keyword>
<dbReference type="InterPro" id="IPR003594">
    <property type="entry name" value="HATPase_dom"/>
</dbReference>
<evidence type="ECO:0000256" key="7">
    <source>
        <dbReference type="ARBA" id="ARBA00023012"/>
    </source>
</evidence>
<dbReference type="SMART" id="SM00388">
    <property type="entry name" value="HisKA"/>
    <property type="match status" value="1"/>
</dbReference>
<dbReference type="GO" id="GO:0000155">
    <property type="term" value="F:phosphorelay sensor kinase activity"/>
    <property type="evidence" value="ECO:0007669"/>
    <property type="project" value="InterPro"/>
</dbReference>
<evidence type="ECO:0000256" key="2">
    <source>
        <dbReference type="ARBA" id="ARBA00004370"/>
    </source>
</evidence>
<dbReference type="EC" id="2.7.13.3" evidence="3"/>
<evidence type="ECO:0000256" key="5">
    <source>
        <dbReference type="ARBA" id="ARBA00022679"/>
    </source>
</evidence>
<dbReference type="Pfam" id="PF00512">
    <property type="entry name" value="HisKA"/>
    <property type="match status" value="1"/>
</dbReference>
<dbReference type="InterPro" id="IPR036890">
    <property type="entry name" value="HATPase_C_sf"/>
</dbReference>
<evidence type="ECO:0000256" key="3">
    <source>
        <dbReference type="ARBA" id="ARBA00012438"/>
    </source>
</evidence>
<evidence type="ECO:0000313" key="11">
    <source>
        <dbReference type="Proteomes" id="UP000095544"/>
    </source>
</evidence>
<dbReference type="Gene3D" id="1.10.287.130">
    <property type="match status" value="1"/>
</dbReference>
<gene>
    <name evidence="10" type="primary">pleC_2</name>
    <name evidence="10" type="ORF">ERS852491_02915</name>
</gene>
<evidence type="ECO:0000256" key="1">
    <source>
        <dbReference type="ARBA" id="ARBA00000085"/>
    </source>
</evidence>
<feature type="transmembrane region" description="Helical" evidence="8">
    <location>
        <begin position="6"/>
        <end position="31"/>
    </location>
</feature>
<evidence type="ECO:0000256" key="6">
    <source>
        <dbReference type="ARBA" id="ARBA00022777"/>
    </source>
</evidence>
<dbReference type="Proteomes" id="UP000095544">
    <property type="component" value="Unassembled WGS sequence"/>
</dbReference>
<dbReference type="SMART" id="SM00387">
    <property type="entry name" value="HATPase_c"/>
    <property type="match status" value="1"/>
</dbReference>
<dbReference type="Gene3D" id="3.30.565.10">
    <property type="entry name" value="Histidine kinase-like ATPase, C-terminal domain"/>
    <property type="match status" value="1"/>
</dbReference>
<evidence type="ECO:0000256" key="4">
    <source>
        <dbReference type="ARBA" id="ARBA00022553"/>
    </source>
</evidence>
<dbReference type="InterPro" id="IPR029150">
    <property type="entry name" value="dCache_3"/>
</dbReference>
<dbReference type="Pfam" id="PF02518">
    <property type="entry name" value="HATPase_c"/>
    <property type="match status" value="1"/>
</dbReference>
<accession>A0A174GW46</accession>
<evidence type="ECO:0000256" key="8">
    <source>
        <dbReference type="SAM" id="Phobius"/>
    </source>
</evidence>
<dbReference type="InterPro" id="IPR005467">
    <property type="entry name" value="His_kinase_dom"/>
</dbReference>
<keyword evidence="8" id="KW-0812">Transmembrane</keyword>